<sequence length="211" mass="22598">MDLLSSSVDIAFLLLTLLVIYHHPISSSANPNFNSNSNQEVTVPPPNSHNHGLEPGSPHPSPGYLAVPSITVTRPSRPPLPGAGGAQGRHKKKSVSFSLSSMDDLIPSSSNNPSSSSSSSSWYKRRPPTPFQHKLPKSPIEQSLQSPSLSPSPCPSPARPPSPCLSPNARSQAQVVADLNVGPKGEIRHAELEHGILKQDHMSIQKKWLVT</sequence>
<keyword evidence="2" id="KW-0732">Signal</keyword>
<evidence type="ECO:0000256" key="1">
    <source>
        <dbReference type="SAM" id="MobiDB-lite"/>
    </source>
</evidence>
<proteinExistence type="predicted"/>
<feature type="signal peptide" evidence="2">
    <location>
        <begin position="1"/>
        <end position="29"/>
    </location>
</feature>
<feature type="region of interest" description="Disordered" evidence="1">
    <location>
        <begin position="31"/>
        <end position="171"/>
    </location>
</feature>
<dbReference type="Proteomes" id="UP001329825">
    <property type="component" value="Chromosome 9"/>
</dbReference>
<organism evidence="3 4">
    <name type="scientific">Kwoniella shivajii</name>
    <dbReference type="NCBI Taxonomy" id="564305"/>
    <lineage>
        <taxon>Eukaryota</taxon>
        <taxon>Fungi</taxon>
        <taxon>Dikarya</taxon>
        <taxon>Basidiomycota</taxon>
        <taxon>Agaricomycotina</taxon>
        <taxon>Tremellomycetes</taxon>
        <taxon>Tremellales</taxon>
        <taxon>Cryptococcaceae</taxon>
        <taxon>Kwoniella</taxon>
    </lineage>
</organism>
<dbReference type="EMBL" id="CP141889">
    <property type="protein sequence ID" value="WRT69553.1"/>
    <property type="molecule type" value="Genomic_DNA"/>
</dbReference>
<feature type="compositionally biased region" description="Pro residues" evidence="1">
    <location>
        <begin position="150"/>
        <end position="164"/>
    </location>
</feature>
<feature type="compositionally biased region" description="Low complexity" evidence="1">
    <location>
        <begin position="107"/>
        <end position="121"/>
    </location>
</feature>
<name>A0ABZ1D6X2_9TREE</name>
<feature type="compositionally biased region" description="Low complexity" evidence="1">
    <location>
        <begin position="138"/>
        <end position="149"/>
    </location>
</feature>
<evidence type="ECO:0000313" key="3">
    <source>
        <dbReference type="EMBL" id="WRT69553.1"/>
    </source>
</evidence>
<feature type="chain" id="PRO_5046174036" evidence="2">
    <location>
        <begin position="30"/>
        <end position="211"/>
    </location>
</feature>
<reference evidence="3 4" key="1">
    <citation type="submission" date="2024-01" db="EMBL/GenBank/DDBJ databases">
        <title>Comparative genomics of Cryptococcus and Kwoniella reveals pathogenesis evolution and contrasting modes of karyotype evolution via chromosome fusion or intercentromeric recombination.</title>
        <authorList>
            <person name="Coelho M.A."/>
            <person name="David-Palma M."/>
            <person name="Shea T."/>
            <person name="Bowers K."/>
            <person name="McGinley-Smith S."/>
            <person name="Mohammad A.W."/>
            <person name="Gnirke A."/>
            <person name="Yurkov A.M."/>
            <person name="Nowrousian M."/>
            <person name="Sun S."/>
            <person name="Cuomo C.A."/>
            <person name="Heitman J."/>
        </authorList>
    </citation>
    <scope>NUCLEOTIDE SEQUENCE [LARGE SCALE GENOMIC DNA]</scope>
    <source>
        <strain evidence="3">CBS 11374</strain>
    </source>
</reference>
<keyword evidence="4" id="KW-1185">Reference proteome</keyword>
<evidence type="ECO:0000256" key="2">
    <source>
        <dbReference type="SAM" id="SignalP"/>
    </source>
</evidence>
<gene>
    <name evidence="3" type="ORF">IL334_006540</name>
</gene>
<protein>
    <submittedName>
        <fullName evidence="3">Uncharacterized protein</fullName>
    </submittedName>
</protein>
<dbReference type="RefSeq" id="XP_062794292.1">
    <property type="nucleotide sequence ID" value="XM_062938241.1"/>
</dbReference>
<evidence type="ECO:0000313" key="4">
    <source>
        <dbReference type="Proteomes" id="UP001329825"/>
    </source>
</evidence>
<dbReference type="GeneID" id="87958670"/>
<accession>A0ABZ1D6X2</accession>